<dbReference type="Gene3D" id="4.10.1060.50">
    <property type="match status" value="1"/>
</dbReference>
<dbReference type="GO" id="GO:0005840">
    <property type="term" value="C:ribosome"/>
    <property type="evidence" value="ECO:0007669"/>
    <property type="project" value="UniProtKB-KW"/>
</dbReference>
<evidence type="ECO:0000256" key="12">
    <source>
        <dbReference type="ARBA" id="ARBA00035124"/>
    </source>
</evidence>
<comment type="caution">
    <text evidence="14">The sequence shown here is derived from an EMBL/GenBank/DDBJ whole genome shotgun (WGS) entry which is preliminary data.</text>
</comment>
<feature type="domain" description="Ubiquitin-like" evidence="13">
    <location>
        <begin position="1"/>
        <end position="76"/>
    </location>
</feature>
<evidence type="ECO:0000256" key="6">
    <source>
        <dbReference type="ARBA" id="ARBA00022490"/>
    </source>
</evidence>
<dbReference type="InterPro" id="IPR029071">
    <property type="entry name" value="Ubiquitin-like_domsf"/>
</dbReference>
<keyword evidence="10" id="KW-0539">Nucleus</keyword>
<evidence type="ECO:0000256" key="8">
    <source>
        <dbReference type="ARBA" id="ARBA00022843"/>
    </source>
</evidence>
<reference evidence="15" key="1">
    <citation type="journal article" date="2024" name="IScience">
        <title>Strigolactones Initiate the Formation of Haustorium-like Structures in Castilleja.</title>
        <authorList>
            <person name="Buerger M."/>
            <person name="Peterson D."/>
            <person name="Chory J."/>
        </authorList>
    </citation>
    <scope>NUCLEOTIDE SEQUENCE [LARGE SCALE GENOMIC DNA]</scope>
</reference>
<dbReference type="FunFam" id="3.10.20.90:FF:000014">
    <property type="entry name" value="Ubiquitin-60S ribosomal L40 fusion"/>
    <property type="match status" value="1"/>
</dbReference>
<dbReference type="Proteomes" id="UP001632038">
    <property type="component" value="Unassembled WGS sequence"/>
</dbReference>
<dbReference type="GO" id="GO:0005634">
    <property type="term" value="C:nucleus"/>
    <property type="evidence" value="ECO:0007669"/>
    <property type="project" value="UniProtKB-SubCell"/>
</dbReference>
<comment type="subunit">
    <text evidence="12">Part of the 60S ribosomal subunit.</text>
</comment>
<evidence type="ECO:0000256" key="11">
    <source>
        <dbReference type="ARBA" id="ARBA00023274"/>
    </source>
</evidence>
<evidence type="ECO:0000256" key="4">
    <source>
        <dbReference type="ARBA" id="ARBA00008373"/>
    </source>
</evidence>
<dbReference type="InterPro" id="IPR011332">
    <property type="entry name" value="Ribosomal_zn-bd"/>
</dbReference>
<dbReference type="SUPFAM" id="SSF54236">
    <property type="entry name" value="Ubiquitin-like"/>
    <property type="match status" value="1"/>
</dbReference>
<dbReference type="Pfam" id="PF01020">
    <property type="entry name" value="Ribosomal_L40e"/>
    <property type="match status" value="1"/>
</dbReference>
<evidence type="ECO:0000313" key="14">
    <source>
        <dbReference type="EMBL" id="KAL3651288.1"/>
    </source>
</evidence>
<proteinExistence type="inferred from homology"/>
<dbReference type="GO" id="GO:0003729">
    <property type="term" value="F:mRNA binding"/>
    <property type="evidence" value="ECO:0007669"/>
    <property type="project" value="UniProtKB-ARBA"/>
</dbReference>
<keyword evidence="9" id="KW-0689">Ribosomal protein</keyword>
<dbReference type="Gene3D" id="3.10.20.90">
    <property type="entry name" value="Phosphatidylinositol 3-kinase Catalytic Subunit, Chain A, domain 1"/>
    <property type="match status" value="1"/>
</dbReference>
<dbReference type="EMBL" id="JAVIJP010000006">
    <property type="protein sequence ID" value="KAL3651288.1"/>
    <property type="molecule type" value="Genomic_DNA"/>
</dbReference>
<dbReference type="CDD" id="cd01803">
    <property type="entry name" value="Ubl_ubiquitin"/>
    <property type="match status" value="1"/>
</dbReference>
<dbReference type="FunFam" id="4.10.1060.50:FF:000001">
    <property type="entry name" value="ubiquitin-60S ribosomal protein L40"/>
    <property type="match status" value="1"/>
</dbReference>
<sequence>MQIFVKTLTGKTITLEVEPSDTIDNIKAKIQDKEGIQTDQQRLIFAGKQLEDGRTLADYNIQKESTLHLVLRLRGGFCFIEPSLRNLAQKYMQYKMICRKCYARLPPRAVNCRKKKCGHSNQLRPKKKCIYMTYDKK</sequence>
<dbReference type="InterPro" id="IPR001975">
    <property type="entry name" value="Ribosomal_eL40_dom"/>
</dbReference>
<dbReference type="GO" id="GO:1990904">
    <property type="term" value="C:ribonucleoprotein complex"/>
    <property type="evidence" value="ECO:0007669"/>
    <property type="project" value="UniProtKB-KW"/>
</dbReference>
<dbReference type="InterPro" id="IPR038587">
    <property type="entry name" value="Ribosomal_eL40_sf"/>
</dbReference>
<evidence type="ECO:0000256" key="3">
    <source>
        <dbReference type="ARBA" id="ARBA00004496"/>
    </source>
</evidence>
<dbReference type="SMART" id="SM00213">
    <property type="entry name" value="UBQ"/>
    <property type="match status" value="1"/>
</dbReference>
<evidence type="ECO:0000256" key="1">
    <source>
        <dbReference type="ARBA" id="ARBA00002241"/>
    </source>
</evidence>
<dbReference type="PRINTS" id="PR00348">
    <property type="entry name" value="UBIQUITIN"/>
</dbReference>
<evidence type="ECO:0000259" key="13">
    <source>
        <dbReference type="PROSITE" id="PS50053"/>
    </source>
</evidence>
<keyword evidence="6" id="KW-0963">Cytoplasm</keyword>
<evidence type="ECO:0000313" key="15">
    <source>
        <dbReference type="Proteomes" id="UP001632038"/>
    </source>
</evidence>
<gene>
    <name evidence="14" type="ORF">CASFOL_004290</name>
</gene>
<accession>A0ABD3EAB6</accession>
<comment type="similarity">
    <text evidence="4">In the N-terminal section; belongs to the ubiquitin family.</text>
</comment>
<dbReference type="InterPro" id="IPR019954">
    <property type="entry name" value="Ubiquitin_CS"/>
</dbReference>
<keyword evidence="11" id="KW-0687">Ribonucleoprotein</keyword>
<keyword evidence="15" id="KW-1185">Reference proteome</keyword>
<organism evidence="14 15">
    <name type="scientific">Castilleja foliolosa</name>
    <dbReference type="NCBI Taxonomy" id="1961234"/>
    <lineage>
        <taxon>Eukaryota</taxon>
        <taxon>Viridiplantae</taxon>
        <taxon>Streptophyta</taxon>
        <taxon>Embryophyta</taxon>
        <taxon>Tracheophyta</taxon>
        <taxon>Spermatophyta</taxon>
        <taxon>Magnoliopsida</taxon>
        <taxon>eudicotyledons</taxon>
        <taxon>Gunneridae</taxon>
        <taxon>Pentapetalae</taxon>
        <taxon>asterids</taxon>
        <taxon>lamiids</taxon>
        <taxon>Lamiales</taxon>
        <taxon>Orobanchaceae</taxon>
        <taxon>Pedicularideae</taxon>
        <taxon>Castillejinae</taxon>
        <taxon>Castilleja</taxon>
    </lineage>
</organism>
<dbReference type="SMART" id="SM01377">
    <property type="entry name" value="Ribosomal_L40e"/>
    <property type="match status" value="1"/>
</dbReference>
<dbReference type="InterPro" id="IPR050158">
    <property type="entry name" value="Ubiquitin_ubiquitin-like"/>
</dbReference>
<dbReference type="GO" id="GO:0005737">
    <property type="term" value="C:cytoplasm"/>
    <property type="evidence" value="ECO:0007669"/>
    <property type="project" value="UniProtKB-SubCell"/>
</dbReference>
<keyword evidence="7" id="KW-1017">Isopeptide bond</keyword>
<dbReference type="Pfam" id="PF00240">
    <property type="entry name" value="ubiquitin"/>
    <property type="match status" value="1"/>
</dbReference>
<dbReference type="SUPFAM" id="SSF57829">
    <property type="entry name" value="Zn-binding ribosomal proteins"/>
    <property type="match status" value="1"/>
</dbReference>
<evidence type="ECO:0000256" key="9">
    <source>
        <dbReference type="ARBA" id="ARBA00022980"/>
    </source>
</evidence>
<evidence type="ECO:0000256" key="10">
    <source>
        <dbReference type="ARBA" id="ARBA00023242"/>
    </source>
</evidence>
<comment type="subcellular location">
    <subcellularLocation>
        <location evidence="3">Cytoplasm</location>
    </subcellularLocation>
    <subcellularLocation>
        <location evidence="2">Nucleus</location>
    </subcellularLocation>
</comment>
<dbReference type="PANTHER" id="PTHR10666">
    <property type="entry name" value="UBIQUITIN"/>
    <property type="match status" value="1"/>
</dbReference>
<name>A0ABD3EAB6_9LAMI</name>
<dbReference type="AlphaFoldDB" id="A0ABD3EAB6"/>
<evidence type="ECO:0000256" key="2">
    <source>
        <dbReference type="ARBA" id="ARBA00004123"/>
    </source>
</evidence>
<comment type="similarity">
    <text evidence="5">In the C-terminal section; belongs to the eukaryotic ribosomal protein eL40 family.</text>
</comment>
<dbReference type="InterPro" id="IPR000626">
    <property type="entry name" value="Ubiquitin-like_dom"/>
</dbReference>
<evidence type="ECO:0000256" key="5">
    <source>
        <dbReference type="ARBA" id="ARBA00010570"/>
    </source>
</evidence>
<comment type="function">
    <text evidence="1">Component of the 60S subunit of the ribosome.</text>
</comment>
<evidence type="ECO:0000256" key="7">
    <source>
        <dbReference type="ARBA" id="ARBA00022499"/>
    </source>
</evidence>
<dbReference type="PROSITE" id="PS50053">
    <property type="entry name" value="UBIQUITIN_2"/>
    <property type="match status" value="1"/>
</dbReference>
<dbReference type="PROSITE" id="PS00299">
    <property type="entry name" value="UBIQUITIN_1"/>
    <property type="match status" value="1"/>
</dbReference>
<dbReference type="InterPro" id="IPR019956">
    <property type="entry name" value="Ubiquitin_dom"/>
</dbReference>
<protein>
    <recommendedName>
        <fullName evidence="13">Ubiquitin-like domain-containing protein</fullName>
    </recommendedName>
</protein>
<keyword evidence="8" id="KW-0832">Ubl conjugation</keyword>